<dbReference type="EMBL" id="JACIFF010000002">
    <property type="protein sequence ID" value="MBB4078550.1"/>
    <property type="molecule type" value="Genomic_DNA"/>
</dbReference>
<gene>
    <name evidence="4" type="ORF">GGR28_001163</name>
</gene>
<evidence type="ECO:0008006" key="6">
    <source>
        <dbReference type="Google" id="ProtNLM"/>
    </source>
</evidence>
<dbReference type="SUPFAM" id="SSF49899">
    <property type="entry name" value="Concanavalin A-like lectins/glucanases"/>
    <property type="match status" value="1"/>
</dbReference>
<comment type="caution">
    <text evidence="4">The sequence shown here is derived from an EMBL/GenBank/DDBJ whole genome shotgun (WGS) entry which is preliminary data.</text>
</comment>
<dbReference type="GO" id="GO:0020037">
    <property type="term" value="F:heme binding"/>
    <property type="evidence" value="ECO:0007669"/>
    <property type="project" value="InterPro"/>
</dbReference>
<dbReference type="PROSITE" id="PS51257">
    <property type="entry name" value="PROKAR_LIPOPROTEIN"/>
    <property type="match status" value="1"/>
</dbReference>
<dbReference type="InterPro" id="IPR036909">
    <property type="entry name" value="Cyt_c-like_dom_sf"/>
</dbReference>
<dbReference type="Pfam" id="PF07635">
    <property type="entry name" value="PSCyt1"/>
    <property type="match status" value="1"/>
</dbReference>
<dbReference type="Pfam" id="PF13385">
    <property type="entry name" value="Laminin_G_3"/>
    <property type="match status" value="1"/>
</dbReference>
<feature type="domain" description="DUF1553" evidence="2">
    <location>
        <begin position="761"/>
        <end position="1019"/>
    </location>
</feature>
<evidence type="ECO:0000259" key="3">
    <source>
        <dbReference type="Pfam" id="PF07635"/>
    </source>
</evidence>
<dbReference type="InterPro" id="IPR011429">
    <property type="entry name" value="Cyt_c_Planctomycete-type"/>
</dbReference>
<organism evidence="4 5">
    <name type="scientific">Neolewinella aquimaris</name>
    <dbReference type="NCBI Taxonomy" id="1835722"/>
    <lineage>
        <taxon>Bacteria</taxon>
        <taxon>Pseudomonadati</taxon>
        <taxon>Bacteroidota</taxon>
        <taxon>Saprospiria</taxon>
        <taxon>Saprospirales</taxon>
        <taxon>Lewinellaceae</taxon>
        <taxon>Neolewinella</taxon>
    </lineage>
</organism>
<sequence>MRAILIFTAALSMVGLLSSCGPELKDGVAEAYAALPPQVDYNFDVKPILSDRCFACHGPDAQHRQADLRLDTETGAYAVLSSGNGVAIKPGNPANSELVRRINSDDPDVMMPTPESHLTLSLKEIAILTKWVEQGAEYKPHWAFIAPQKPDVPEAGEGWAANSVDRFIAQKLESENVLPAPEADRPYLIRRAYFDLNGLPPTLEEIDRWMAAPETDWYEQMVDTLLAKPAYGERMATHWLDVARFADSEGYLDDLHHAMWPYRDWVIDAYNRNLPYDQFVEWQLGGDLLDEPTREQIVATGFNRNHKQNSEGGIIPEEFRVENVADRTNTVGTAFMGLTVGCARCHDHKYDPFSQENYYQLFGFFNNTVERGDAIFGFNGIENGQMVPDSLALNAGPTLPLPDAETELIHNYLLQMIAAERKELDSLQHTAPAPPPPSENALERYVDRHSVHHLNFDASPVRDLAPATDLLRNHLKVVPGKVGNAISLSGGQLVSDGTASQFERSDPFTVSFWIMAPKFYEEGHLMYNSNTRIQGYKGWDVMVDSNRLHLRLNHAHPYQSIDLRVDDPLRDGVWKHVVWSYDGSSDASGMRIYIDGSRVTPTVVRNHLVRSTRPFTDMRATLYMPYGGFTIGERHYDDDFNGGQLDEVRILNVEAGDLLARYLYEAPQGEFAGGNNEKELREYRSLHEDPELRARRERLRSLRRREVVTMDSVREMMVMGDDTRMRPTYILDRGVYDAHGKPVNADVPETMLPWPEDLPKNRLGLGRWLTHREHPLTSRVAVNQMWYLMFGRGLVESVEDFGNQGALPSHPALLDWLAVDFRESGWDVKRLVRMMVTSATYRQSSVIRPELADRDPDNHWLARGARYRRSAEMIRDNALAVSGLLDERTGGASTFPYQPHGLWSETMSHSFFPGYQIDSVGGIYRRSMYTFWKRNAPPPAMLVFDASLRSECQVRRQRSNTPLQALVLLNDPQIIEACRVLASNALQQNEGEVDAAREVFRTLTGRQPTEKEADVITRFYTDELTYFSDNPGAARDFLATGYHETDLSAGPARVAAMARVANTVMNSTEGYYKN</sequence>
<accession>A0A840E069</accession>
<dbReference type="Gene3D" id="2.60.120.200">
    <property type="match status" value="1"/>
</dbReference>
<dbReference type="RefSeq" id="WP_183494793.1">
    <property type="nucleotide sequence ID" value="NZ_JACIFF010000002.1"/>
</dbReference>
<evidence type="ECO:0000313" key="4">
    <source>
        <dbReference type="EMBL" id="MBB4078550.1"/>
    </source>
</evidence>
<feature type="domain" description="Cytochrome C Planctomycete-type" evidence="3">
    <location>
        <begin position="53"/>
        <end position="114"/>
    </location>
</feature>
<dbReference type="AlphaFoldDB" id="A0A840E069"/>
<evidence type="ECO:0000259" key="2">
    <source>
        <dbReference type="Pfam" id="PF07587"/>
    </source>
</evidence>
<dbReference type="GO" id="GO:0005975">
    <property type="term" value="P:carbohydrate metabolic process"/>
    <property type="evidence" value="ECO:0007669"/>
    <property type="project" value="UniProtKB-ARBA"/>
</dbReference>
<keyword evidence="5" id="KW-1185">Reference proteome</keyword>
<dbReference type="PANTHER" id="PTHR35889:SF3">
    <property type="entry name" value="F-BOX DOMAIN-CONTAINING PROTEIN"/>
    <property type="match status" value="1"/>
</dbReference>
<dbReference type="InterPro" id="IPR022655">
    <property type="entry name" value="DUF1553"/>
</dbReference>
<dbReference type="InterPro" id="IPR013320">
    <property type="entry name" value="ConA-like_dom_sf"/>
</dbReference>
<dbReference type="InterPro" id="IPR011444">
    <property type="entry name" value="DUF1549"/>
</dbReference>
<dbReference type="GO" id="GO:0004553">
    <property type="term" value="F:hydrolase activity, hydrolyzing O-glycosyl compounds"/>
    <property type="evidence" value="ECO:0007669"/>
    <property type="project" value="UniProtKB-ARBA"/>
</dbReference>
<reference evidence="4 5" key="1">
    <citation type="submission" date="2020-08" db="EMBL/GenBank/DDBJ databases">
        <title>Genomic Encyclopedia of Type Strains, Phase IV (KMG-IV): sequencing the most valuable type-strain genomes for metagenomic binning, comparative biology and taxonomic classification.</title>
        <authorList>
            <person name="Goeker M."/>
        </authorList>
    </citation>
    <scope>NUCLEOTIDE SEQUENCE [LARGE SCALE GENOMIC DNA]</scope>
    <source>
        <strain evidence="4 5">DSM 105137</strain>
    </source>
</reference>
<dbReference type="GO" id="GO:0009055">
    <property type="term" value="F:electron transfer activity"/>
    <property type="evidence" value="ECO:0007669"/>
    <property type="project" value="InterPro"/>
</dbReference>
<dbReference type="Pfam" id="PF07583">
    <property type="entry name" value="PSCyt2"/>
    <property type="match status" value="1"/>
</dbReference>
<dbReference type="PANTHER" id="PTHR35889">
    <property type="entry name" value="CYCLOINULO-OLIGOSACCHARIDE FRUCTANOTRANSFERASE-RELATED"/>
    <property type="match status" value="1"/>
</dbReference>
<dbReference type="SUPFAM" id="SSF46626">
    <property type="entry name" value="Cytochrome c"/>
    <property type="match status" value="1"/>
</dbReference>
<dbReference type="Pfam" id="PF07587">
    <property type="entry name" value="PSD1"/>
    <property type="match status" value="1"/>
</dbReference>
<evidence type="ECO:0000259" key="1">
    <source>
        <dbReference type="Pfam" id="PF07583"/>
    </source>
</evidence>
<protein>
    <recommendedName>
        <fullName evidence="6">DUF1553 domain-containing protein</fullName>
    </recommendedName>
</protein>
<feature type="domain" description="DUF1549" evidence="1">
    <location>
        <begin position="164"/>
        <end position="368"/>
    </location>
</feature>
<proteinExistence type="predicted"/>
<name>A0A840E069_9BACT</name>
<dbReference type="Proteomes" id="UP000576209">
    <property type="component" value="Unassembled WGS sequence"/>
</dbReference>
<evidence type="ECO:0000313" key="5">
    <source>
        <dbReference type="Proteomes" id="UP000576209"/>
    </source>
</evidence>